<evidence type="ECO:0000313" key="2">
    <source>
        <dbReference type="Proteomes" id="UP001277972"/>
    </source>
</evidence>
<dbReference type="Proteomes" id="UP001277972">
    <property type="component" value="Unassembled WGS sequence"/>
</dbReference>
<gene>
    <name evidence="1" type="primary">xseA</name>
    <name evidence="1" type="ORF">SH601_08515</name>
</gene>
<keyword evidence="2" id="KW-1185">Reference proteome</keyword>
<reference evidence="1" key="1">
    <citation type="submission" date="2023-11" db="EMBL/GenBank/DDBJ databases">
        <title>Gracilibacillus pellucida a moderately halophilic bacterium isolated from saline soil in Xinjiang province.</title>
        <authorList>
            <person name="Zhang Z."/>
            <person name="Tan F."/>
            <person name="Wang Y."/>
            <person name="Xia M."/>
        </authorList>
    </citation>
    <scope>NUCLEOTIDE SEQUENCE</scope>
    <source>
        <strain evidence="1">S3-1-1</strain>
    </source>
</reference>
<organism evidence="1 2">
    <name type="scientific">Gracilibacillus pellucidus</name>
    <dbReference type="NCBI Taxonomy" id="3095368"/>
    <lineage>
        <taxon>Bacteria</taxon>
        <taxon>Bacillati</taxon>
        <taxon>Bacillota</taxon>
        <taxon>Bacilli</taxon>
        <taxon>Bacillales</taxon>
        <taxon>Bacillaceae</taxon>
        <taxon>Gracilibacillus</taxon>
    </lineage>
</organism>
<sequence>MEDKYLSVTALTKYIKKKFDVDHHLNHILLRGEISNFKHHSRGHMYMTIKDDNASIRAVMFHKQNQHIKFQPENGMKVLITGYISVFESQGQYQLYIQELQPDGIGALHLAFEQLKEKLMKEGLFDPVHKKELPKYPQQIAVLTSPTGAAIRDILTTMERRYPVANVLIIPVLVQGKSSAASIAEAIKKANKLEKLDLIIVGRGGGSLEELWSFNEEVVARAIFESALPVISAVGHETDITISDMVADLRAPTPTAAAELAVPSQLDLLEKIKKLDQFIESNILHRLERSREKLSAVESSYVFKYPQRLVEDKEQRLDRAVEQLGKQLVYIVRGKQEAYQYIDQRYQRINYERQIEERGKRVEELMSRLERVSNQQLQQKKQLFGNRLAQLDLLNPTRIMKRGYAIAYTNEQEIVRSVDQMNKDENFTIQFADGFIQASVQEIRKEDNHE</sequence>
<dbReference type="EC" id="3.1.11.6" evidence="1"/>
<proteinExistence type="predicted"/>
<protein>
    <submittedName>
        <fullName evidence="1">Exodeoxyribonuclease VII large subunit</fullName>
        <ecNumber evidence="1">3.1.11.6</ecNumber>
    </submittedName>
</protein>
<accession>A0ACC6M4Y0</accession>
<evidence type="ECO:0000313" key="1">
    <source>
        <dbReference type="EMBL" id="MDX8046030.1"/>
    </source>
</evidence>
<comment type="caution">
    <text evidence="1">The sequence shown here is derived from an EMBL/GenBank/DDBJ whole genome shotgun (WGS) entry which is preliminary data.</text>
</comment>
<name>A0ACC6M4Y0_9BACI</name>
<dbReference type="EMBL" id="JAWZSR010000004">
    <property type="protein sequence ID" value="MDX8046030.1"/>
    <property type="molecule type" value="Genomic_DNA"/>
</dbReference>
<keyword evidence="1" id="KW-0378">Hydrolase</keyword>